<protein>
    <submittedName>
        <fullName evidence="2">LALA0S02e10660g1_1</fullName>
    </submittedName>
</protein>
<sequence length="240" mass="27585">MYQLQNRSLLASDRERALLTQQARSKLIRCAHSDKNTDLNLRILVGHANLLDRLALEETQCDVQTYNSTILEEFQSDSESSDSGSDSGSDSELESDASFDEEEDFDSDLEDTDEYCYRHNDNDANEFQSPAVPLYEIAKHIYRPHDNENDNGNRSMRCETTTTVVTLANDDDDDEDDDDDDDNGNKWSDVAFDDDDDADADDETERILSYWDRHHQQQRLHHHHHSAVKIERVPAIPLMC</sequence>
<evidence type="ECO:0000256" key="1">
    <source>
        <dbReference type="SAM" id="MobiDB-lite"/>
    </source>
</evidence>
<organism evidence="2 3">
    <name type="scientific">Lachancea lanzarotensis</name>
    <dbReference type="NCBI Taxonomy" id="1245769"/>
    <lineage>
        <taxon>Eukaryota</taxon>
        <taxon>Fungi</taxon>
        <taxon>Dikarya</taxon>
        <taxon>Ascomycota</taxon>
        <taxon>Saccharomycotina</taxon>
        <taxon>Saccharomycetes</taxon>
        <taxon>Saccharomycetales</taxon>
        <taxon>Saccharomycetaceae</taxon>
        <taxon>Lachancea</taxon>
    </lineage>
</organism>
<dbReference type="STRING" id="1245769.A0A0C7N021"/>
<dbReference type="RefSeq" id="XP_022627508.1">
    <property type="nucleotide sequence ID" value="XM_022774042.1"/>
</dbReference>
<keyword evidence="3" id="KW-1185">Reference proteome</keyword>
<feature type="compositionally biased region" description="Acidic residues" evidence="1">
    <location>
        <begin position="89"/>
        <end position="108"/>
    </location>
</feature>
<reference evidence="2 3" key="1">
    <citation type="submission" date="2014-12" db="EMBL/GenBank/DDBJ databases">
        <authorList>
            <person name="Neuveglise Cecile"/>
        </authorList>
    </citation>
    <scope>NUCLEOTIDE SEQUENCE [LARGE SCALE GENOMIC DNA]</scope>
    <source>
        <strain evidence="2 3">CBS 12615</strain>
    </source>
</reference>
<feature type="compositionally biased region" description="Acidic residues" evidence="1">
    <location>
        <begin position="169"/>
        <end position="182"/>
    </location>
</feature>
<dbReference type="AlphaFoldDB" id="A0A0C7N021"/>
<evidence type="ECO:0000313" key="2">
    <source>
        <dbReference type="EMBL" id="CEP61272.1"/>
    </source>
</evidence>
<dbReference type="OrthoDB" id="5431245at2759"/>
<proteinExistence type="predicted"/>
<feature type="region of interest" description="Disordered" evidence="1">
    <location>
        <begin position="73"/>
        <end position="108"/>
    </location>
</feature>
<gene>
    <name evidence="2" type="ORF">LALA0_S02e10660g</name>
</gene>
<dbReference type="Proteomes" id="UP000054304">
    <property type="component" value="Unassembled WGS sequence"/>
</dbReference>
<dbReference type="GeneID" id="34684693"/>
<evidence type="ECO:0000313" key="3">
    <source>
        <dbReference type="Proteomes" id="UP000054304"/>
    </source>
</evidence>
<dbReference type="HOGENOM" id="CLU_1156574_0_0_1"/>
<feature type="region of interest" description="Disordered" evidence="1">
    <location>
        <begin position="166"/>
        <end position="201"/>
    </location>
</feature>
<dbReference type="EMBL" id="LN736361">
    <property type="protein sequence ID" value="CEP61272.1"/>
    <property type="molecule type" value="Genomic_DNA"/>
</dbReference>
<feature type="compositionally biased region" description="Acidic residues" evidence="1">
    <location>
        <begin position="191"/>
        <end position="201"/>
    </location>
</feature>
<name>A0A0C7N021_9SACH</name>
<accession>A0A0C7N021</accession>